<organism evidence="2 3">
    <name type="scientific">Paenibacillus puldeungensis</name>
    <dbReference type="NCBI Taxonomy" id="696536"/>
    <lineage>
        <taxon>Bacteria</taxon>
        <taxon>Bacillati</taxon>
        <taxon>Bacillota</taxon>
        <taxon>Bacilli</taxon>
        <taxon>Bacillales</taxon>
        <taxon>Paenibacillaceae</taxon>
        <taxon>Paenibacillus</taxon>
    </lineage>
</organism>
<dbReference type="PIRSF" id="PIRSF031644">
    <property type="entry name" value="UCP031644"/>
    <property type="match status" value="1"/>
</dbReference>
<dbReference type="EMBL" id="JBHTLM010000017">
    <property type="protein sequence ID" value="MFD1178500.1"/>
    <property type="molecule type" value="Genomic_DNA"/>
</dbReference>
<dbReference type="InterPro" id="IPR029442">
    <property type="entry name" value="GyrI-like"/>
</dbReference>
<protein>
    <submittedName>
        <fullName evidence="2">GyrI-like domain-containing protein</fullName>
    </submittedName>
</protein>
<keyword evidence="3" id="KW-1185">Reference proteome</keyword>
<evidence type="ECO:0000313" key="3">
    <source>
        <dbReference type="Proteomes" id="UP001597262"/>
    </source>
</evidence>
<name>A0ABW3S220_9BACL</name>
<evidence type="ECO:0000313" key="2">
    <source>
        <dbReference type="EMBL" id="MFD1178500.1"/>
    </source>
</evidence>
<feature type="domain" description="GyrI-like small molecule binding" evidence="1">
    <location>
        <begin position="21"/>
        <end position="207"/>
    </location>
</feature>
<accession>A0ABW3S220</accession>
<comment type="caution">
    <text evidence="2">The sequence shown here is derived from an EMBL/GenBank/DDBJ whole genome shotgun (WGS) entry which is preliminary data.</text>
</comment>
<dbReference type="InterPro" id="IPR008319">
    <property type="entry name" value="GyrI-like_CCH_Lin2189-like"/>
</dbReference>
<dbReference type="Pfam" id="PF06445">
    <property type="entry name" value="GyrI-like"/>
    <property type="match status" value="1"/>
</dbReference>
<sequence>MPADKLDFKKKYKDLYLPKGEPELIQVPKMNFIVVAGEGAPESESYQNAVQILYSLTYTIKMSKMSGSQPEGYIEYVVPPLEGLWDSAAGVGYDPNRDQWRWTSMIRQPDFVTQSVFEWACKQAAKKKPELDFNRARLTTYDEGLCVQMMHTGPYSRELGSIDRMQQFIAENGLIDCCGTDRKHHEVYLKDPRKTAPEKLKTVLRHPVSKKL</sequence>
<evidence type="ECO:0000259" key="1">
    <source>
        <dbReference type="Pfam" id="PF06445"/>
    </source>
</evidence>
<dbReference type="Proteomes" id="UP001597262">
    <property type="component" value="Unassembled WGS sequence"/>
</dbReference>
<reference evidence="3" key="1">
    <citation type="journal article" date="2019" name="Int. J. Syst. Evol. Microbiol.">
        <title>The Global Catalogue of Microorganisms (GCM) 10K type strain sequencing project: providing services to taxonomists for standard genome sequencing and annotation.</title>
        <authorList>
            <consortium name="The Broad Institute Genomics Platform"/>
            <consortium name="The Broad Institute Genome Sequencing Center for Infectious Disease"/>
            <person name="Wu L."/>
            <person name="Ma J."/>
        </authorList>
    </citation>
    <scope>NUCLEOTIDE SEQUENCE [LARGE SCALE GENOMIC DNA]</scope>
    <source>
        <strain evidence="3">CCUG 59189</strain>
    </source>
</reference>
<proteinExistence type="predicted"/>
<dbReference type="Gene3D" id="3.20.80.10">
    <property type="entry name" value="Regulatory factor, effector binding domain"/>
    <property type="match status" value="1"/>
</dbReference>
<gene>
    <name evidence="2" type="ORF">ACFQ3W_19665</name>
</gene>
<dbReference type="RefSeq" id="WP_379320938.1">
    <property type="nucleotide sequence ID" value="NZ_JBHTLM010000017.1"/>
</dbReference>
<dbReference type="InterPro" id="IPR011256">
    <property type="entry name" value="Reg_factor_effector_dom_sf"/>
</dbReference>